<dbReference type="PROSITE" id="PS52050">
    <property type="entry name" value="WYL"/>
    <property type="match status" value="1"/>
</dbReference>
<name>A0A5C2HL93_9BACT</name>
<feature type="domain" description="WYL" evidence="2">
    <location>
        <begin position="135"/>
        <end position="198"/>
    </location>
</feature>
<dbReference type="EMBL" id="CP036246">
    <property type="protein sequence ID" value="QEP41038.1"/>
    <property type="molecule type" value="Genomic_DNA"/>
</dbReference>
<feature type="domain" description="Helix-turn-helix type 11" evidence="1">
    <location>
        <begin position="16"/>
        <end position="51"/>
    </location>
</feature>
<proteinExistence type="predicted"/>
<feature type="domain" description="WCX" evidence="3">
    <location>
        <begin position="228"/>
        <end position="304"/>
    </location>
</feature>
<dbReference type="Proteomes" id="UP000322644">
    <property type="component" value="Chromosome"/>
</dbReference>
<evidence type="ECO:0000313" key="4">
    <source>
        <dbReference type="EMBL" id="QEP41038.1"/>
    </source>
</evidence>
<accession>A0A5C2HL93</accession>
<dbReference type="Gene3D" id="1.10.10.10">
    <property type="entry name" value="Winged helix-like DNA-binding domain superfamily/Winged helix DNA-binding domain"/>
    <property type="match status" value="1"/>
</dbReference>
<dbReference type="AlphaFoldDB" id="A0A5C2HL93"/>
<dbReference type="PANTHER" id="PTHR34580">
    <property type="match status" value="1"/>
</dbReference>
<dbReference type="InterPro" id="IPR026881">
    <property type="entry name" value="WYL_dom"/>
</dbReference>
<dbReference type="KEGG" id="apoc:APORC_1455"/>
<dbReference type="InterPro" id="IPR051534">
    <property type="entry name" value="CBASS_pafABC_assoc_protein"/>
</dbReference>
<organism evidence="4 5">
    <name type="scientific">Arcobacter porcinus</name>
    <dbReference type="NCBI Taxonomy" id="1935204"/>
    <lineage>
        <taxon>Bacteria</taxon>
        <taxon>Pseudomonadati</taxon>
        <taxon>Campylobacterota</taxon>
        <taxon>Epsilonproteobacteria</taxon>
        <taxon>Campylobacterales</taxon>
        <taxon>Arcobacteraceae</taxon>
        <taxon>Arcobacter</taxon>
    </lineage>
</organism>
<dbReference type="InterPro" id="IPR057727">
    <property type="entry name" value="WCX_dom"/>
</dbReference>
<protein>
    <submittedName>
        <fullName evidence="4">Transcriptional regulator (WYL domain)</fullName>
    </submittedName>
</protein>
<dbReference type="Pfam" id="PF25583">
    <property type="entry name" value="WCX"/>
    <property type="match status" value="1"/>
</dbReference>
<reference evidence="4 5" key="2">
    <citation type="submission" date="2019-09" db="EMBL/GenBank/DDBJ databases">
        <title>Taxonomic note: a critical rebuttal of the proposed division of the genus Arcobacter into six genera, emended descriptions of Arcobacter anaerophilus and the genus Arcobacter, and an assessment of genus-level boundaries for Epsilonproteobacteria using in silico genomic comparator tools.</title>
        <authorList>
            <person name="On S.L.W."/>
            <person name="Miller W.G."/>
            <person name="Biggs P."/>
            <person name="Cornelius A."/>
            <person name="Vandamme P."/>
        </authorList>
    </citation>
    <scope>NUCLEOTIDE SEQUENCE [LARGE SCALE GENOMIC DNA]</scope>
    <source>
        <strain evidence="4 5">CCUG 56899</strain>
    </source>
</reference>
<dbReference type="Pfam" id="PF08279">
    <property type="entry name" value="HTH_11"/>
    <property type="match status" value="1"/>
</dbReference>
<evidence type="ECO:0000259" key="1">
    <source>
        <dbReference type="Pfam" id="PF08279"/>
    </source>
</evidence>
<evidence type="ECO:0000313" key="5">
    <source>
        <dbReference type="Proteomes" id="UP000322644"/>
    </source>
</evidence>
<dbReference type="RefSeq" id="WP_066387982.1">
    <property type="nucleotide sequence ID" value="NZ_CP036246.2"/>
</dbReference>
<dbReference type="Pfam" id="PF13280">
    <property type="entry name" value="WYL"/>
    <property type="match status" value="1"/>
</dbReference>
<gene>
    <name evidence="4" type="ORF">APORC_1455</name>
</gene>
<reference evidence="4 5" key="1">
    <citation type="submission" date="2019-09" db="EMBL/GenBank/DDBJ databases">
        <title>Complete genome sequencing of four Arcobacter species reveals a diverse suite of mobile elements.</title>
        <authorList>
            <person name="Miller W.G."/>
            <person name="Yee E."/>
            <person name="Bono J.L."/>
        </authorList>
    </citation>
    <scope>NUCLEOTIDE SEQUENCE [LARGE SCALE GENOMIC DNA]</scope>
    <source>
        <strain evidence="4 5">CCUG 56899</strain>
    </source>
</reference>
<dbReference type="InterPro" id="IPR013196">
    <property type="entry name" value="HTH_11"/>
</dbReference>
<dbReference type="InterPro" id="IPR036388">
    <property type="entry name" value="WH-like_DNA-bd_sf"/>
</dbReference>
<evidence type="ECO:0000259" key="2">
    <source>
        <dbReference type="Pfam" id="PF13280"/>
    </source>
</evidence>
<evidence type="ECO:0000259" key="3">
    <source>
        <dbReference type="Pfam" id="PF25583"/>
    </source>
</evidence>
<sequence length="309" mass="36400">MSKIIQKQNDNTKYNRINQIYSMLKNNVHGFTITELAKELDVSTKTIQRDLYEVLSDLGAIKEGRTWKIDPKLAQDDLNTNERLILGILDEMAKSAGSIFYSKAHSLLSQITQQLDHPIFANINGEYLTDTTVALFEQIEIAIKEKKEIKFDYEKYNFHVKPLKLAFFDGFWYLLAFHIQKDKEIFKKYHLKSINKIEILNTKFEIPSLVEDRLKYANSVWFNLEEQFRVRLFIDKQIRKYFERKPLRGQSIIGEDKDGSIEIELKISNNMEIIPLILYYLPYIKVLEPQSLANEVKERVKQYLEDISS</sequence>
<dbReference type="PANTHER" id="PTHR34580:SF1">
    <property type="entry name" value="PROTEIN PAFC"/>
    <property type="match status" value="1"/>
</dbReference>